<keyword evidence="11 13" id="KW-0472">Membrane</keyword>
<dbReference type="Gene3D" id="1.10.3430.10">
    <property type="entry name" value="Ammonium transporter AmtB like domains"/>
    <property type="match status" value="1"/>
</dbReference>
<comment type="similarity">
    <text evidence="3">Belongs to the ammonia transporter channel (TC 1.A.11.2) family.</text>
</comment>
<evidence type="ECO:0000313" key="17">
    <source>
        <dbReference type="Proteomes" id="UP001219567"/>
    </source>
</evidence>
<dbReference type="CDD" id="cd16991">
    <property type="entry name" value="ENTH_Ent1_Ent2"/>
    <property type="match status" value="1"/>
</dbReference>
<dbReference type="SUPFAM" id="SSF111352">
    <property type="entry name" value="Ammonium transporter"/>
    <property type="match status" value="1"/>
</dbReference>
<dbReference type="InterPro" id="IPR024041">
    <property type="entry name" value="NH4_transpt_AmtB-like_dom"/>
</dbReference>
<keyword evidence="10" id="KW-0446">Lipid-binding</keyword>
<keyword evidence="12" id="KW-0924">Ammonia transport</keyword>
<evidence type="ECO:0000256" key="12">
    <source>
        <dbReference type="ARBA" id="ARBA00023177"/>
    </source>
</evidence>
<dbReference type="InterPro" id="IPR029020">
    <property type="entry name" value="Ammonium/urea_transptr"/>
</dbReference>
<dbReference type="GO" id="GO:0008289">
    <property type="term" value="F:lipid binding"/>
    <property type="evidence" value="ECO:0007669"/>
    <property type="project" value="UniProtKB-KW"/>
</dbReference>
<feature type="transmembrane region" description="Helical" evidence="13">
    <location>
        <begin position="191"/>
        <end position="212"/>
    </location>
</feature>
<evidence type="ECO:0000256" key="13">
    <source>
        <dbReference type="PROSITE-ProRule" id="PRU00243"/>
    </source>
</evidence>
<evidence type="ECO:0000313" key="16">
    <source>
        <dbReference type="EMBL" id="WFC99006.1"/>
    </source>
</evidence>
<feature type="compositionally biased region" description="Polar residues" evidence="14">
    <location>
        <begin position="746"/>
        <end position="767"/>
    </location>
</feature>
<dbReference type="InterPro" id="IPR003903">
    <property type="entry name" value="UIM_dom"/>
</dbReference>
<keyword evidence="8 13" id="KW-0812">Transmembrane</keyword>
<evidence type="ECO:0000256" key="10">
    <source>
        <dbReference type="ARBA" id="ARBA00023121"/>
    </source>
</evidence>
<reference evidence="16 17" key="1">
    <citation type="submission" date="2023-03" db="EMBL/GenBank/DDBJ databases">
        <title>Mating type loci evolution in Malassezia.</title>
        <authorList>
            <person name="Coelho M.A."/>
        </authorList>
    </citation>
    <scope>NUCLEOTIDE SEQUENCE [LARGE SCALE GENOMIC DNA]</scope>
    <source>
        <strain evidence="16 17">CBS 9725</strain>
    </source>
</reference>
<dbReference type="PROSITE" id="PS50942">
    <property type="entry name" value="ENTH"/>
    <property type="match status" value="1"/>
</dbReference>
<keyword evidence="7" id="KW-0597">Phosphoprotein</keyword>
<evidence type="ECO:0000259" key="15">
    <source>
        <dbReference type="PROSITE" id="PS50942"/>
    </source>
</evidence>
<dbReference type="AlphaFoldDB" id="A0AAJ5YUM2"/>
<keyword evidence="17" id="KW-1185">Reference proteome</keyword>
<feature type="compositionally biased region" description="Polar residues" evidence="14">
    <location>
        <begin position="657"/>
        <end position="676"/>
    </location>
</feature>
<keyword evidence="6" id="KW-0963">Cytoplasm</keyword>
<evidence type="ECO:0000256" key="7">
    <source>
        <dbReference type="ARBA" id="ARBA00022553"/>
    </source>
</evidence>
<dbReference type="Pfam" id="PF00909">
    <property type="entry name" value="Ammonium_transp"/>
    <property type="match status" value="1"/>
</dbReference>
<dbReference type="Proteomes" id="UP001219567">
    <property type="component" value="Chromosome 2"/>
</dbReference>
<feature type="region of interest" description="Disordered" evidence="14">
    <location>
        <begin position="838"/>
        <end position="882"/>
    </location>
</feature>
<dbReference type="PROSITE" id="PS50330">
    <property type="entry name" value="UIM"/>
    <property type="match status" value="1"/>
</dbReference>
<dbReference type="Pfam" id="PF01417">
    <property type="entry name" value="ENTH"/>
    <property type="match status" value="1"/>
</dbReference>
<evidence type="ECO:0000256" key="14">
    <source>
        <dbReference type="SAM" id="MobiDB-lite"/>
    </source>
</evidence>
<dbReference type="PROSITE" id="PS01219">
    <property type="entry name" value="AMMONIUM_TRANSP"/>
    <property type="match status" value="1"/>
</dbReference>
<dbReference type="InterPro" id="IPR008942">
    <property type="entry name" value="ENTH_VHS"/>
</dbReference>
<feature type="transmembrane region" description="Helical" evidence="13">
    <location>
        <begin position="161"/>
        <end position="179"/>
    </location>
</feature>
<evidence type="ECO:0000256" key="8">
    <source>
        <dbReference type="ARBA" id="ARBA00022692"/>
    </source>
</evidence>
<evidence type="ECO:0000256" key="4">
    <source>
        <dbReference type="ARBA" id="ARBA00010130"/>
    </source>
</evidence>
<comment type="caution">
    <text evidence="13">Lacks conserved residue(s) required for the propagation of feature annotation.</text>
</comment>
<feature type="region of interest" description="Disordered" evidence="14">
    <location>
        <begin position="736"/>
        <end position="779"/>
    </location>
</feature>
<gene>
    <name evidence="16" type="ORF">MYAM1_001741</name>
</gene>
<accession>A0AAJ5YUM2</accession>
<dbReference type="SUPFAM" id="SSF48464">
    <property type="entry name" value="ENTH/VHS domain"/>
    <property type="match status" value="1"/>
</dbReference>
<comment type="similarity">
    <text evidence="4">Belongs to the epsin family.</text>
</comment>
<feature type="domain" description="ENTH" evidence="15">
    <location>
        <begin position="441"/>
        <end position="573"/>
    </location>
</feature>
<dbReference type="InterPro" id="IPR018047">
    <property type="entry name" value="Ammonium_transpt_CS"/>
</dbReference>
<evidence type="ECO:0000256" key="6">
    <source>
        <dbReference type="ARBA" id="ARBA00022490"/>
    </source>
</evidence>
<comment type="subcellular location">
    <subcellularLocation>
        <location evidence="2">Cytoplasm</location>
    </subcellularLocation>
    <subcellularLocation>
        <location evidence="1">Membrane</location>
        <topology evidence="1">Multi-pass membrane protein</topology>
    </subcellularLocation>
</comment>
<feature type="transmembrane region" description="Helical" evidence="13">
    <location>
        <begin position="129"/>
        <end position="145"/>
    </location>
</feature>
<dbReference type="NCBIfam" id="TIGR00836">
    <property type="entry name" value="amt"/>
    <property type="match status" value="1"/>
</dbReference>
<dbReference type="FunFam" id="1.25.40.90:FF:000006">
    <property type="entry name" value="Clathrin interactor 1"/>
    <property type="match status" value="1"/>
</dbReference>
<feature type="transmembrane region" description="Helical" evidence="13">
    <location>
        <begin position="219"/>
        <end position="236"/>
    </location>
</feature>
<feature type="transmembrane region" description="Helical" evidence="13">
    <location>
        <begin position="332"/>
        <end position="350"/>
    </location>
</feature>
<dbReference type="InterPro" id="IPR013809">
    <property type="entry name" value="ENTH"/>
</dbReference>
<evidence type="ECO:0000256" key="5">
    <source>
        <dbReference type="ARBA" id="ARBA00022448"/>
    </source>
</evidence>
<evidence type="ECO:0000256" key="3">
    <source>
        <dbReference type="ARBA" id="ARBA00005887"/>
    </source>
</evidence>
<organism evidence="16 17">
    <name type="scientific">Malassezia yamatoensis</name>
    <dbReference type="NCBI Taxonomy" id="253288"/>
    <lineage>
        <taxon>Eukaryota</taxon>
        <taxon>Fungi</taxon>
        <taxon>Dikarya</taxon>
        <taxon>Basidiomycota</taxon>
        <taxon>Ustilaginomycotina</taxon>
        <taxon>Malasseziomycetes</taxon>
        <taxon>Malasseziales</taxon>
        <taxon>Malasseziaceae</taxon>
        <taxon>Malassezia</taxon>
    </lineage>
</organism>
<feature type="compositionally biased region" description="Polar residues" evidence="14">
    <location>
        <begin position="872"/>
        <end position="882"/>
    </location>
</feature>
<dbReference type="GO" id="GO:0005886">
    <property type="term" value="C:plasma membrane"/>
    <property type="evidence" value="ECO:0007669"/>
    <property type="project" value="TreeGrafter"/>
</dbReference>
<dbReference type="CDD" id="cd22249">
    <property type="entry name" value="UDM1_RNF168_RNF169-like"/>
    <property type="match status" value="1"/>
</dbReference>
<dbReference type="PANTHER" id="PTHR43029">
    <property type="entry name" value="AMMONIUM TRANSPORTER MEP2"/>
    <property type="match status" value="1"/>
</dbReference>
<protein>
    <recommendedName>
        <fullName evidence="15">ENTH domain-containing protein</fullName>
    </recommendedName>
</protein>
<dbReference type="PANTHER" id="PTHR43029:SF10">
    <property type="entry name" value="AMMONIUM TRANSPORTER MEP2"/>
    <property type="match status" value="1"/>
</dbReference>
<evidence type="ECO:0000256" key="9">
    <source>
        <dbReference type="ARBA" id="ARBA00022989"/>
    </source>
</evidence>
<evidence type="ECO:0000256" key="11">
    <source>
        <dbReference type="ARBA" id="ARBA00023136"/>
    </source>
</evidence>
<feature type="transmembrane region" description="Helical" evidence="13">
    <location>
        <begin position="88"/>
        <end position="109"/>
    </location>
</feature>
<dbReference type="EMBL" id="CP119944">
    <property type="protein sequence ID" value="WFC99006.1"/>
    <property type="molecule type" value="Genomic_DNA"/>
</dbReference>
<dbReference type="GO" id="GO:0005737">
    <property type="term" value="C:cytoplasm"/>
    <property type="evidence" value="ECO:0007669"/>
    <property type="project" value="UniProtKB-SubCell"/>
</dbReference>
<feature type="compositionally biased region" description="Polar residues" evidence="14">
    <location>
        <begin position="844"/>
        <end position="865"/>
    </location>
</feature>
<feature type="compositionally biased region" description="Basic and acidic residues" evidence="14">
    <location>
        <begin position="647"/>
        <end position="656"/>
    </location>
</feature>
<dbReference type="SMART" id="SM00273">
    <property type="entry name" value="ENTH"/>
    <property type="match status" value="1"/>
</dbReference>
<keyword evidence="9 13" id="KW-1133">Transmembrane helix</keyword>
<evidence type="ECO:0000256" key="1">
    <source>
        <dbReference type="ARBA" id="ARBA00004141"/>
    </source>
</evidence>
<name>A0AAJ5YUM2_9BASI</name>
<feature type="compositionally biased region" description="Low complexity" evidence="14">
    <location>
        <begin position="736"/>
        <end position="745"/>
    </location>
</feature>
<dbReference type="InterPro" id="IPR001905">
    <property type="entry name" value="Ammonium_transpt"/>
</dbReference>
<evidence type="ECO:0000256" key="2">
    <source>
        <dbReference type="ARBA" id="ARBA00004496"/>
    </source>
</evidence>
<proteinExistence type="inferred from homology"/>
<feature type="transmembrane region" description="Helical" evidence="13">
    <location>
        <begin position="275"/>
        <end position="296"/>
    </location>
</feature>
<feature type="compositionally biased region" description="Basic and acidic residues" evidence="14">
    <location>
        <begin position="583"/>
        <end position="636"/>
    </location>
</feature>
<feature type="region of interest" description="Disordered" evidence="14">
    <location>
        <begin position="563"/>
        <end position="676"/>
    </location>
</feature>
<keyword evidence="5" id="KW-0813">Transport</keyword>
<dbReference type="Gene3D" id="1.25.40.90">
    <property type="match status" value="1"/>
</dbReference>
<feature type="transmembrane region" description="Helical" evidence="13">
    <location>
        <begin position="55"/>
        <end position="76"/>
    </location>
</feature>
<sequence>MIVMSLAVMAVVSVEWFFWGYSLAFSDGANSFIGDLKHFGLMNTDMAISAGGDFIPALVYCVYQMMFSCITLVIACGAFADRGRFGPMLVFAFCWATIVYNPIACWTWNVDHGWSNTLGGLDYAGGTPVHISSGTAALVISLYLGKRRGFGTEKLAYRPHNVTYVCLGTVMLWFGWFGFNGGSGLGANLRAAQAMMVTHIAASTGGLTWMLLDYRLERKWSAVSFCSGVISGLVAITPASGFVGTPSALVFGVVGGTACNFATQLKNLLGYDDTLDIFAAHAVGGFVGNFLTGLFADNRVSTFDGSDPSLGSGWINHYYIQLGYQLADSCAGFGWSFVVTFILLVVIDHIPGLKLRCGERDELLGTDIGQIGEEAYVHPHFSHPEAVHKNDHPVEVPKQESITENYTPTETLPVAPAVEGSDKTTVANANLSKSAVRVGKNYIKGYTDTQIKVREATSNDPWGPSASQMNELAQLSHNHTDFIEMMEILDKRLNDKGKNWRHVFKALSVLDYLLHAGSENVWMYFHDNIYIVKTLKEFQYMDDASVDQGVNVRQKAKEITSLLMDESRMRNQRRARSGNSSRTKREPNDYSDAEGRRRRQDERDQQSREDRELQQALEESRRMAEEEEKRRKAAMKDDEDLQNSLRQSKEEEEKKSNLINLESNEQENNGALQPQYTSFNPYMQFQPTGFNPFFQAQMQQQELLQQQYLAQQEYQRQLALQNAAQQYQYLMTQQQQQQPIMPQPTSFGSNNPWLNPSSTPAPNTTLSEPKPAPLTQQETETDTLISFDTPAEPAAKPQATGPPRVKISNQHPELDRLLASGDGVDTFGNTGDMRLGHSYGAFSQMRQQPTGQAGNLGGSTFSSPKSDADRSASASNPFAMNN</sequence>
<dbReference type="GO" id="GO:0008519">
    <property type="term" value="F:ammonium channel activity"/>
    <property type="evidence" value="ECO:0007669"/>
    <property type="project" value="InterPro"/>
</dbReference>